<reference evidence="4 5" key="1">
    <citation type="submission" date="2016-10" db="EMBL/GenBank/DDBJ databases">
        <authorList>
            <person name="de Groot N.N."/>
        </authorList>
    </citation>
    <scope>NUCLEOTIDE SEQUENCE [LARGE SCALE GENOMIC DNA]</scope>
    <source>
        <strain evidence="4 5">CGMCC 4.3510</strain>
    </source>
</reference>
<accession>A0A1I1YLT2</accession>
<protein>
    <submittedName>
        <fullName evidence="4">Ricin-type beta-trefoil lectin domain-containing protein</fullName>
    </submittedName>
</protein>
<proteinExistence type="predicted"/>
<dbReference type="SUPFAM" id="SSF50370">
    <property type="entry name" value="Ricin B-like lectins"/>
    <property type="match status" value="1"/>
</dbReference>
<feature type="compositionally biased region" description="Low complexity" evidence="1">
    <location>
        <begin position="363"/>
        <end position="390"/>
    </location>
</feature>
<keyword evidence="5" id="KW-1185">Reference proteome</keyword>
<dbReference type="Gene3D" id="2.80.10.50">
    <property type="match status" value="1"/>
</dbReference>
<dbReference type="EMBL" id="FONG01000002">
    <property type="protein sequence ID" value="SFE19103.1"/>
    <property type="molecule type" value="Genomic_DNA"/>
</dbReference>
<feature type="compositionally biased region" description="Acidic residues" evidence="1">
    <location>
        <begin position="199"/>
        <end position="212"/>
    </location>
</feature>
<feature type="region of interest" description="Disordered" evidence="1">
    <location>
        <begin position="339"/>
        <end position="411"/>
    </location>
</feature>
<sequence length="528" mass="53723">MTPPTRTADRPARRANWAARLRRSRRTGPGPAADRRADHGLWTVDRVIRVLATACDRENRPVPVAHVVVVGAESVRFHLRTPDQRPPAGWTADQDGRVWQAPLRRLQSAGVAESLADPYPRLVPLGRTSEGFVLLNLGQAGGLIGLEGDARTARALAQDWAHELATSPWSRDVRVVKVGFKSAAEAGGSAGPEATSESAPEEPADAAAELDEGPGGVLVLAAPPGGRDRERYQRLADEAGGRWAVVVVGRTDQPRWRFTVDAAGYVDTGLLDERVAHHPDAPVEPPPVPVEAAAAPDATVGGRTARTGRAVTRRRAVIAGIVAVVCLGGAGMGIALGTSGSSSEPVAHAAGTTAAETPSAGGTADSPSAQAPSATAPTTAAGASVPPSAGNGPGNGTGTGTAGGSGKTPGAPFKNPASGKCLSATAGTDGTPLVLAACDGSDVQRWHIAPDGTIQVKGLCMDAAWGATTPGTVVQVANCSGNVAQKFAMRGDTVYSKNASLCVSVLGGGTGIRLEPCGSGGPQTFKRR</sequence>
<dbReference type="RefSeq" id="WP_093711787.1">
    <property type="nucleotide sequence ID" value="NZ_FONG01000002.1"/>
</dbReference>
<feature type="region of interest" description="Disordered" evidence="1">
    <location>
        <begin position="279"/>
        <end position="309"/>
    </location>
</feature>
<feature type="transmembrane region" description="Helical" evidence="2">
    <location>
        <begin position="316"/>
        <end position="336"/>
    </location>
</feature>
<dbReference type="SMART" id="SM00458">
    <property type="entry name" value="RICIN"/>
    <property type="match status" value="1"/>
</dbReference>
<dbReference type="InterPro" id="IPR035992">
    <property type="entry name" value="Ricin_B-like_lectins"/>
</dbReference>
<evidence type="ECO:0000259" key="3">
    <source>
        <dbReference type="SMART" id="SM00458"/>
    </source>
</evidence>
<keyword evidence="4" id="KW-0430">Lectin</keyword>
<dbReference type="Proteomes" id="UP000199323">
    <property type="component" value="Unassembled WGS sequence"/>
</dbReference>
<feature type="compositionally biased region" description="Gly residues" evidence="1">
    <location>
        <begin position="391"/>
        <end position="407"/>
    </location>
</feature>
<evidence type="ECO:0000313" key="4">
    <source>
        <dbReference type="EMBL" id="SFE19103.1"/>
    </source>
</evidence>
<dbReference type="PROSITE" id="PS50231">
    <property type="entry name" value="RICIN_B_LECTIN"/>
    <property type="match status" value="1"/>
</dbReference>
<name>A0A1I1YLT2_9ACTN</name>
<dbReference type="Pfam" id="PF00652">
    <property type="entry name" value="Ricin_B_lectin"/>
    <property type="match status" value="1"/>
</dbReference>
<dbReference type="GO" id="GO:0030246">
    <property type="term" value="F:carbohydrate binding"/>
    <property type="evidence" value="ECO:0007669"/>
    <property type="project" value="UniProtKB-KW"/>
</dbReference>
<gene>
    <name evidence="4" type="ORF">SAMN05216251_10238</name>
</gene>
<feature type="domain" description="Ricin B lectin" evidence="3">
    <location>
        <begin position="408"/>
        <end position="528"/>
    </location>
</feature>
<dbReference type="STRING" id="380248.SAMN05216251_10238"/>
<dbReference type="InterPro" id="IPR000772">
    <property type="entry name" value="Ricin_B_lectin"/>
</dbReference>
<feature type="region of interest" description="Disordered" evidence="1">
    <location>
        <begin position="1"/>
        <end position="37"/>
    </location>
</feature>
<keyword evidence="2" id="KW-1133">Transmembrane helix</keyword>
<evidence type="ECO:0000313" key="5">
    <source>
        <dbReference type="Proteomes" id="UP000199323"/>
    </source>
</evidence>
<dbReference type="AlphaFoldDB" id="A0A1I1YLT2"/>
<feature type="compositionally biased region" description="Low complexity" evidence="1">
    <location>
        <begin position="290"/>
        <end position="309"/>
    </location>
</feature>
<evidence type="ECO:0000256" key="2">
    <source>
        <dbReference type="SAM" id="Phobius"/>
    </source>
</evidence>
<organism evidence="4 5">
    <name type="scientific">Actinacidiphila alni</name>
    <dbReference type="NCBI Taxonomy" id="380248"/>
    <lineage>
        <taxon>Bacteria</taxon>
        <taxon>Bacillati</taxon>
        <taxon>Actinomycetota</taxon>
        <taxon>Actinomycetes</taxon>
        <taxon>Kitasatosporales</taxon>
        <taxon>Streptomycetaceae</taxon>
        <taxon>Actinacidiphila</taxon>
    </lineage>
</organism>
<feature type="region of interest" description="Disordered" evidence="1">
    <location>
        <begin position="184"/>
        <end position="216"/>
    </location>
</feature>
<keyword evidence="2" id="KW-0812">Transmembrane</keyword>
<feature type="compositionally biased region" description="Low complexity" evidence="1">
    <location>
        <begin position="184"/>
        <end position="198"/>
    </location>
</feature>
<evidence type="ECO:0000256" key="1">
    <source>
        <dbReference type="SAM" id="MobiDB-lite"/>
    </source>
</evidence>
<keyword evidence="2" id="KW-0472">Membrane</keyword>